<accession>A0A803JZR2</accession>
<comment type="subcellular location">
    <subcellularLocation>
        <location evidence="1">Mitochondrion</location>
    </subcellularLocation>
</comment>
<evidence type="ECO:0000256" key="5">
    <source>
        <dbReference type="ARBA" id="ARBA00023128"/>
    </source>
</evidence>
<keyword evidence="5" id="KW-0496">Mitochondrion</keyword>
<evidence type="ECO:0000313" key="8">
    <source>
        <dbReference type="Ensembl" id="ENSXETP00000113528"/>
    </source>
</evidence>
<dbReference type="InParanoid" id="A0A803JZR2"/>
<evidence type="ECO:0000256" key="4">
    <source>
        <dbReference type="ARBA" id="ARBA00022980"/>
    </source>
</evidence>
<dbReference type="PANTHER" id="PTHR13450">
    <property type="entry name" value="MITOCHONDRIAL 39S RIBOSOMAL PROTEIN L42"/>
    <property type="match status" value="1"/>
</dbReference>
<sequence>MEPIVNGLYNRIYYSSTDSAIYDDYNRKTELKFTFNSKTILMYHLLVRIPLELNKCIPQEDPQSEHGQVHCLVARLNRTLAKSKPTVLPMSKIFYVLCHVWY</sequence>
<dbReference type="AlphaFoldDB" id="A0A803JZR2"/>
<reference evidence="8" key="1">
    <citation type="journal article" date="2010" name="Science">
        <title>The genome of the Western clawed frog Xenopus tropicalis.</title>
        <authorList>
            <person name="Hellsten U."/>
            <person name="Harland R.M."/>
            <person name="Gilchrist M.J."/>
            <person name="Hendrix D."/>
            <person name="Jurka J."/>
            <person name="Kapitonov V."/>
            <person name="Ovcharenko I."/>
            <person name="Putnam N.H."/>
            <person name="Shu S."/>
            <person name="Taher L."/>
            <person name="Blitz I.L."/>
            <person name="Blumberg B."/>
            <person name="Dichmann D.S."/>
            <person name="Dubchak I."/>
            <person name="Amaya E."/>
            <person name="Detter J.C."/>
            <person name="Fletcher R."/>
            <person name="Gerhard D.S."/>
            <person name="Goodstein D."/>
            <person name="Graves T."/>
            <person name="Grigoriev I.V."/>
            <person name="Grimwood J."/>
            <person name="Kawashima T."/>
            <person name="Lindquist E."/>
            <person name="Lucas S.M."/>
            <person name="Mead P.E."/>
            <person name="Mitros T."/>
            <person name="Ogino H."/>
            <person name="Ohta Y."/>
            <person name="Poliakov A.V."/>
            <person name="Pollet N."/>
            <person name="Robert J."/>
            <person name="Salamov A."/>
            <person name="Sater A.K."/>
            <person name="Schmutz J."/>
            <person name="Terry A."/>
            <person name="Vize P.D."/>
            <person name="Warren W.C."/>
            <person name="Wells D."/>
            <person name="Wills A."/>
            <person name="Wilson R.K."/>
            <person name="Zimmerman L.B."/>
            <person name="Zorn A.M."/>
            <person name="Grainger R."/>
            <person name="Grammer T."/>
            <person name="Khokha M.K."/>
            <person name="Richardson P.M."/>
            <person name="Rokhsar D.S."/>
        </authorList>
    </citation>
    <scope>NUCLEOTIDE SEQUENCE [LARGE SCALE GENOMIC DNA]</scope>
    <source>
        <strain evidence="8">Nigerian</strain>
    </source>
</reference>
<dbReference type="InterPro" id="IPR019346">
    <property type="entry name" value="Ribosomal_mL42"/>
</dbReference>
<protein>
    <recommendedName>
        <fullName evidence="7">Large ribosomal subunit protein mL42</fullName>
    </recommendedName>
</protein>
<evidence type="ECO:0000256" key="1">
    <source>
        <dbReference type="ARBA" id="ARBA00004173"/>
    </source>
</evidence>
<name>A0A803JZR2_XENTR</name>
<dbReference type="Ensembl" id="ENSXETT00000107937">
    <property type="protein sequence ID" value="ENSXETP00000113528"/>
    <property type="gene ID" value="ENSXETG00000046283"/>
</dbReference>
<dbReference type="GO" id="GO:1990904">
    <property type="term" value="C:ribonucleoprotein complex"/>
    <property type="evidence" value="ECO:0007669"/>
    <property type="project" value="UniProtKB-KW"/>
</dbReference>
<comment type="similarity">
    <text evidence="2">Belongs to the mitochondrion-specific ribosomal protein mL42 family.</text>
</comment>
<reference evidence="8" key="2">
    <citation type="submission" date="2021-03" db="UniProtKB">
        <authorList>
            <consortium name="Ensembl"/>
        </authorList>
    </citation>
    <scope>IDENTIFICATION</scope>
</reference>
<keyword evidence="3" id="KW-0809">Transit peptide</keyword>
<evidence type="ECO:0000256" key="2">
    <source>
        <dbReference type="ARBA" id="ARBA00005556"/>
    </source>
</evidence>
<keyword evidence="6" id="KW-0687">Ribonucleoprotein</keyword>
<evidence type="ECO:0000256" key="6">
    <source>
        <dbReference type="ARBA" id="ARBA00023274"/>
    </source>
</evidence>
<evidence type="ECO:0000256" key="7">
    <source>
        <dbReference type="ARBA" id="ARBA00035189"/>
    </source>
</evidence>
<proteinExistence type="inferred from homology"/>
<dbReference type="PANTHER" id="PTHR13450:SF4">
    <property type="entry name" value="LARGE RIBOSOMAL SUBUNIT PROTEIN ML42"/>
    <property type="match status" value="1"/>
</dbReference>
<keyword evidence="4" id="KW-0689">Ribosomal protein</keyword>
<organism evidence="8">
    <name type="scientific">Xenopus tropicalis</name>
    <name type="common">Western clawed frog</name>
    <name type="synonym">Silurana tropicalis</name>
    <dbReference type="NCBI Taxonomy" id="8364"/>
    <lineage>
        <taxon>Eukaryota</taxon>
        <taxon>Metazoa</taxon>
        <taxon>Chordata</taxon>
        <taxon>Craniata</taxon>
        <taxon>Vertebrata</taxon>
        <taxon>Euteleostomi</taxon>
        <taxon>Amphibia</taxon>
        <taxon>Batrachia</taxon>
        <taxon>Anura</taxon>
        <taxon>Pipoidea</taxon>
        <taxon>Pipidae</taxon>
        <taxon>Xenopodinae</taxon>
        <taxon>Xenopus</taxon>
        <taxon>Silurana</taxon>
    </lineage>
</organism>
<dbReference type="GO" id="GO:0005840">
    <property type="term" value="C:ribosome"/>
    <property type="evidence" value="ECO:0007669"/>
    <property type="project" value="UniProtKB-KW"/>
</dbReference>
<evidence type="ECO:0000256" key="3">
    <source>
        <dbReference type="ARBA" id="ARBA00022946"/>
    </source>
</evidence>
<dbReference type="GO" id="GO:0005739">
    <property type="term" value="C:mitochondrion"/>
    <property type="evidence" value="ECO:0007669"/>
    <property type="project" value="UniProtKB-SubCell"/>
</dbReference>